<feature type="domain" description="MobA-like NTP transferase" evidence="3">
    <location>
        <begin position="8"/>
        <end position="130"/>
    </location>
</feature>
<evidence type="ECO:0000313" key="5">
    <source>
        <dbReference type="Proteomes" id="UP000310636"/>
    </source>
</evidence>
<keyword evidence="2 4" id="KW-0548">Nucleotidyltransferase</keyword>
<accession>A0A4S4BZN9</accession>
<reference evidence="4 5" key="1">
    <citation type="submission" date="2019-04" db="EMBL/GenBank/DDBJ databases">
        <title>Cohnella sp. nov. isolated from preserved vegetables.</title>
        <authorList>
            <person name="Lin S.-Y."/>
            <person name="Hung M.-H."/>
            <person name="Young C.-C."/>
        </authorList>
    </citation>
    <scope>NUCLEOTIDE SEQUENCE [LARGE SCALE GENOMIC DNA]</scope>
    <source>
        <strain evidence="4 5">CC-MHH1044</strain>
    </source>
</reference>
<protein>
    <submittedName>
        <fullName evidence="4">Phosphocholine cytidylyltransferase family protein</fullName>
    </submittedName>
</protein>
<sequence>MIAMIRKAVIVAAGLSSRLYPLTLEQPKGLLSLNGEALLERSIDILKRNGITKIAVVVGYKKEQIIKSLGADIDYIFNPFYRECNNMGSLWFASAFIDNDPFLYLHGDIVYDESIIKNVLNSYRETQYDIDLVTDYGPVDEEAMKVKVNSDNCLIESNKQIVQSESAGEWTGIAYIRNVNALFNVIEGIMYTEGISYYDTHAFTKMVLNGYSVHCTPTKGQPWIEIDFLSDYEKAKEMFYDENL</sequence>
<dbReference type="Proteomes" id="UP000310636">
    <property type="component" value="Unassembled WGS sequence"/>
</dbReference>
<proteinExistence type="predicted"/>
<evidence type="ECO:0000313" key="4">
    <source>
        <dbReference type="EMBL" id="THF80786.1"/>
    </source>
</evidence>
<dbReference type="AlphaFoldDB" id="A0A4S4BZN9"/>
<dbReference type="PANTHER" id="PTHR43584:SF8">
    <property type="entry name" value="N-ACETYLMURAMATE ALPHA-1-PHOSPHATE URIDYLYLTRANSFERASE"/>
    <property type="match status" value="1"/>
</dbReference>
<gene>
    <name evidence="4" type="ORF">E6C55_09890</name>
</gene>
<dbReference type="EMBL" id="SSOB01000010">
    <property type="protein sequence ID" value="THF80786.1"/>
    <property type="molecule type" value="Genomic_DNA"/>
</dbReference>
<name>A0A4S4BZN9_9BACL</name>
<evidence type="ECO:0000256" key="1">
    <source>
        <dbReference type="ARBA" id="ARBA00022679"/>
    </source>
</evidence>
<dbReference type="Gene3D" id="3.90.550.10">
    <property type="entry name" value="Spore Coat Polysaccharide Biosynthesis Protein SpsA, Chain A"/>
    <property type="match status" value="1"/>
</dbReference>
<evidence type="ECO:0000259" key="3">
    <source>
        <dbReference type="Pfam" id="PF12804"/>
    </source>
</evidence>
<dbReference type="PANTHER" id="PTHR43584">
    <property type="entry name" value="NUCLEOTIDYL TRANSFERASE"/>
    <property type="match status" value="1"/>
</dbReference>
<dbReference type="SUPFAM" id="SSF53448">
    <property type="entry name" value="Nucleotide-diphospho-sugar transferases"/>
    <property type="match status" value="1"/>
</dbReference>
<dbReference type="InterPro" id="IPR050065">
    <property type="entry name" value="GlmU-like"/>
</dbReference>
<dbReference type="InterPro" id="IPR025877">
    <property type="entry name" value="MobA-like_NTP_Trfase"/>
</dbReference>
<keyword evidence="5" id="KW-1185">Reference proteome</keyword>
<evidence type="ECO:0000256" key="2">
    <source>
        <dbReference type="ARBA" id="ARBA00022695"/>
    </source>
</evidence>
<dbReference type="Pfam" id="PF12804">
    <property type="entry name" value="NTP_transf_3"/>
    <property type="match status" value="1"/>
</dbReference>
<organism evidence="4 5">
    <name type="scientific">Cohnella fermenti</name>
    <dbReference type="NCBI Taxonomy" id="2565925"/>
    <lineage>
        <taxon>Bacteria</taxon>
        <taxon>Bacillati</taxon>
        <taxon>Bacillota</taxon>
        <taxon>Bacilli</taxon>
        <taxon>Bacillales</taxon>
        <taxon>Paenibacillaceae</taxon>
        <taxon>Cohnella</taxon>
    </lineage>
</organism>
<dbReference type="InterPro" id="IPR029044">
    <property type="entry name" value="Nucleotide-diphossugar_trans"/>
</dbReference>
<dbReference type="OrthoDB" id="9803871at2"/>
<comment type="caution">
    <text evidence="4">The sequence shown here is derived from an EMBL/GenBank/DDBJ whole genome shotgun (WGS) entry which is preliminary data.</text>
</comment>
<dbReference type="GO" id="GO:0016779">
    <property type="term" value="F:nucleotidyltransferase activity"/>
    <property type="evidence" value="ECO:0007669"/>
    <property type="project" value="UniProtKB-KW"/>
</dbReference>
<dbReference type="CDD" id="cd02523">
    <property type="entry name" value="PC_cytidylyltransferase"/>
    <property type="match status" value="1"/>
</dbReference>
<keyword evidence="1 4" id="KW-0808">Transferase</keyword>